<evidence type="ECO:0000256" key="16">
    <source>
        <dbReference type="ARBA" id="ARBA00048889"/>
    </source>
</evidence>
<dbReference type="GO" id="GO:0009507">
    <property type="term" value="C:chloroplast"/>
    <property type="evidence" value="ECO:0007669"/>
    <property type="project" value="UniProtKB-SubCell"/>
</dbReference>
<dbReference type="Proteomes" id="UP000075714">
    <property type="component" value="Unassembled WGS sequence"/>
</dbReference>
<gene>
    <name evidence="20" type="ORF">GPECTOR_20g497</name>
</gene>
<keyword evidence="5" id="KW-0808">Transferase</keyword>
<keyword evidence="13" id="KW-0472">Membrane</keyword>
<keyword evidence="4" id="KW-0934">Plastid</keyword>
<evidence type="ECO:0000256" key="11">
    <source>
        <dbReference type="ARBA" id="ARBA00022946"/>
    </source>
</evidence>
<dbReference type="SUPFAM" id="SSF144232">
    <property type="entry name" value="HIT/MYND zinc finger-like"/>
    <property type="match status" value="1"/>
</dbReference>
<evidence type="ECO:0000256" key="8">
    <source>
        <dbReference type="ARBA" id="ARBA00022771"/>
    </source>
</evidence>
<evidence type="ECO:0000256" key="13">
    <source>
        <dbReference type="ARBA" id="ARBA00023136"/>
    </source>
</evidence>
<dbReference type="InterPro" id="IPR002893">
    <property type="entry name" value="Znf_MYND"/>
</dbReference>
<dbReference type="GO" id="GO:0010276">
    <property type="term" value="F:phytol kinase activity"/>
    <property type="evidence" value="ECO:0007669"/>
    <property type="project" value="UniProtKB-EC"/>
</dbReference>
<comment type="caution">
    <text evidence="20">The sequence shown here is derived from an EMBL/GenBank/DDBJ whole genome shotgun (WGS) entry which is preliminary data.</text>
</comment>
<evidence type="ECO:0000256" key="10">
    <source>
        <dbReference type="ARBA" id="ARBA00022833"/>
    </source>
</evidence>
<keyword evidence="6" id="KW-0812">Transmembrane</keyword>
<feature type="compositionally biased region" description="Low complexity" evidence="18">
    <location>
        <begin position="131"/>
        <end position="158"/>
    </location>
</feature>
<keyword evidence="10" id="KW-0862">Zinc</keyword>
<accession>A0A150GJJ3</accession>
<evidence type="ECO:0000256" key="2">
    <source>
        <dbReference type="ARBA" id="ARBA00010794"/>
    </source>
</evidence>
<dbReference type="GO" id="GO:0008270">
    <property type="term" value="F:zinc ion binding"/>
    <property type="evidence" value="ECO:0007669"/>
    <property type="project" value="UniProtKB-KW"/>
</dbReference>
<keyword evidence="3" id="KW-0150">Chloroplast</keyword>
<evidence type="ECO:0000256" key="12">
    <source>
        <dbReference type="ARBA" id="ARBA00022989"/>
    </source>
</evidence>
<organism evidence="20 21">
    <name type="scientific">Gonium pectorale</name>
    <name type="common">Green alga</name>
    <dbReference type="NCBI Taxonomy" id="33097"/>
    <lineage>
        <taxon>Eukaryota</taxon>
        <taxon>Viridiplantae</taxon>
        <taxon>Chlorophyta</taxon>
        <taxon>core chlorophytes</taxon>
        <taxon>Chlorophyceae</taxon>
        <taxon>CS clade</taxon>
        <taxon>Chlamydomonadales</taxon>
        <taxon>Volvocaceae</taxon>
        <taxon>Gonium</taxon>
    </lineage>
</organism>
<dbReference type="PANTHER" id="PTHR32523:SF8">
    <property type="entry name" value="DOLICHOL KINASE"/>
    <property type="match status" value="1"/>
</dbReference>
<dbReference type="PANTHER" id="PTHR32523">
    <property type="entry name" value="PHYTOL KINASE 1, CHLOROPLASTIC"/>
    <property type="match status" value="1"/>
</dbReference>
<evidence type="ECO:0000256" key="18">
    <source>
        <dbReference type="SAM" id="MobiDB-lite"/>
    </source>
</evidence>
<evidence type="ECO:0000256" key="4">
    <source>
        <dbReference type="ARBA" id="ARBA00022640"/>
    </source>
</evidence>
<evidence type="ECO:0000256" key="5">
    <source>
        <dbReference type="ARBA" id="ARBA00022679"/>
    </source>
</evidence>
<comment type="subcellular location">
    <subcellularLocation>
        <location evidence="1">Plastid</location>
        <location evidence="1">Chloroplast membrane</location>
        <topology evidence="1">Multi-pass membrane protein</topology>
    </subcellularLocation>
</comment>
<proteinExistence type="inferred from homology"/>
<evidence type="ECO:0000256" key="15">
    <source>
        <dbReference type="ARBA" id="ARBA00039024"/>
    </source>
</evidence>
<evidence type="ECO:0000256" key="14">
    <source>
        <dbReference type="ARBA" id="ARBA00024015"/>
    </source>
</evidence>
<dbReference type="Gene3D" id="6.10.140.2220">
    <property type="match status" value="1"/>
</dbReference>
<comment type="catalytic activity">
    <reaction evidence="16">
        <text>phytol + CTP = phytyl phosphate + CDP + H(+)</text>
        <dbReference type="Rhea" id="RHEA:38055"/>
        <dbReference type="ChEBI" id="CHEBI:15378"/>
        <dbReference type="ChEBI" id="CHEBI:17327"/>
        <dbReference type="ChEBI" id="CHEBI:37563"/>
        <dbReference type="ChEBI" id="CHEBI:58069"/>
        <dbReference type="ChEBI" id="CHEBI:75483"/>
        <dbReference type="EC" id="2.7.1.182"/>
    </reaction>
</comment>
<protein>
    <recommendedName>
        <fullName evidence="15">phytol kinase</fullName>
        <ecNumber evidence="15">2.7.1.182</ecNumber>
    </recommendedName>
</protein>
<evidence type="ECO:0000256" key="6">
    <source>
        <dbReference type="ARBA" id="ARBA00022692"/>
    </source>
</evidence>
<dbReference type="AlphaFoldDB" id="A0A150GJJ3"/>
<keyword evidence="11" id="KW-0809">Transit peptide</keyword>
<evidence type="ECO:0000256" key="7">
    <source>
        <dbReference type="ARBA" id="ARBA00022723"/>
    </source>
</evidence>
<keyword evidence="8 17" id="KW-0863">Zinc-finger</keyword>
<keyword evidence="12" id="KW-1133">Transmembrane helix</keyword>
<name>A0A150GJJ3_GONPE</name>
<evidence type="ECO:0000256" key="1">
    <source>
        <dbReference type="ARBA" id="ARBA00004508"/>
    </source>
</evidence>
<keyword evidence="21" id="KW-1185">Reference proteome</keyword>
<evidence type="ECO:0000256" key="3">
    <source>
        <dbReference type="ARBA" id="ARBA00022528"/>
    </source>
</evidence>
<evidence type="ECO:0000313" key="21">
    <source>
        <dbReference type="Proteomes" id="UP000075714"/>
    </source>
</evidence>
<reference evidence="21" key="1">
    <citation type="journal article" date="2016" name="Nat. Commun.">
        <title>The Gonium pectorale genome demonstrates co-option of cell cycle regulation during the evolution of multicellularity.</title>
        <authorList>
            <person name="Hanschen E.R."/>
            <person name="Marriage T.N."/>
            <person name="Ferris P.J."/>
            <person name="Hamaji T."/>
            <person name="Toyoda A."/>
            <person name="Fujiyama A."/>
            <person name="Neme R."/>
            <person name="Noguchi H."/>
            <person name="Minakuchi Y."/>
            <person name="Suzuki M."/>
            <person name="Kawai-Toyooka H."/>
            <person name="Smith D.R."/>
            <person name="Sparks H."/>
            <person name="Anderson J."/>
            <person name="Bakaric R."/>
            <person name="Luria V."/>
            <person name="Karger A."/>
            <person name="Kirschner M.W."/>
            <person name="Durand P.M."/>
            <person name="Michod R.E."/>
            <person name="Nozaki H."/>
            <person name="Olson B.J."/>
        </authorList>
    </citation>
    <scope>NUCLEOTIDE SEQUENCE [LARGE SCALE GENOMIC DNA]</scope>
    <source>
        <strain evidence="21">NIES-2863</strain>
    </source>
</reference>
<sequence>MGSAVTALADPLRLPPSPPRPVAAALSGGLLPCLEYLLRGAGRDPGGWQAAAVGELAWLGDHMAPLLAYGDAGEAAALVATLGKLLRRAMADPRVVEGVWDTWGNVWQAVPLMVSGQFFAGQGDRNRSRGGSAAKGALEAAGPEPEAAAAGVAEAAPGPASPASQQLASLLSFAACRWLLPLSRLAQHSLRADIGRGDGSGDSGRARRLLRTCANPNCANLDGDSEAGLRLTPCAGCGEAAYCCRDCWTAHWRAGHRAACARRLGGAG</sequence>
<keyword evidence="9" id="KW-0418">Kinase</keyword>
<evidence type="ECO:0000313" key="20">
    <source>
        <dbReference type="EMBL" id="KXZ49640.1"/>
    </source>
</evidence>
<dbReference type="OrthoDB" id="561575at2759"/>
<evidence type="ECO:0000256" key="17">
    <source>
        <dbReference type="PROSITE-ProRule" id="PRU00134"/>
    </source>
</evidence>
<feature type="region of interest" description="Disordered" evidence="18">
    <location>
        <begin position="125"/>
        <end position="158"/>
    </location>
</feature>
<comment type="pathway">
    <text evidence="14">Cofactor biosynthesis; tocopherol biosynthesis.</text>
</comment>
<comment type="similarity">
    <text evidence="2">Belongs to the polyprenol kinase family.</text>
</comment>
<dbReference type="EC" id="2.7.1.182" evidence="15"/>
<evidence type="ECO:0000259" key="19">
    <source>
        <dbReference type="PROSITE" id="PS50865"/>
    </source>
</evidence>
<dbReference type="Pfam" id="PF01753">
    <property type="entry name" value="zf-MYND"/>
    <property type="match status" value="1"/>
</dbReference>
<dbReference type="EMBL" id="LSYV01000021">
    <property type="protein sequence ID" value="KXZ49640.1"/>
    <property type="molecule type" value="Genomic_DNA"/>
</dbReference>
<feature type="domain" description="MYND-type" evidence="19">
    <location>
        <begin position="215"/>
        <end position="260"/>
    </location>
</feature>
<dbReference type="GO" id="GO:0016020">
    <property type="term" value="C:membrane"/>
    <property type="evidence" value="ECO:0007669"/>
    <property type="project" value="UniProtKB-SubCell"/>
</dbReference>
<evidence type="ECO:0000256" key="9">
    <source>
        <dbReference type="ARBA" id="ARBA00022777"/>
    </source>
</evidence>
<keyword evidence="7" id="KW-0479">Metal-binding</keyword>
<dbReference type="InterPro" id="IPR039606">
    <property type="entry name" value="Phytol/farnesol_kinase"/>
</dbReference>
<dbReference type="PROSITE" id="PS50865">
    <property type="entry name" value="ZF_MYND_2"/>
    <property type="match status" value="1"/>
</dbReference>